<evidence type="ECO:0000256" key="4">
    <source>
        <dbReference type="ARBA" id="ARBA00022692"/>
    </source>
</evidence>
<evidence type="ECO:0000256" key="8">
    <source>
        <dbReference type="ARBA" id="ARBA00023136"/>
    </source>
</evidence>
<dbReference type="AlphaFoldDB" id="A0A1M6SB82"/>
<gene>
    <name evidence="9" type="primary">tatA</name>
    <name evidence="10" type="ORF">SAMN05443507_11387</name>
</gene>
<dbReference type="Gene3D" id="1.20.5.3310">
    <property type="match status" value="1"/>
</dbReference>
<dbReference type="InterPro" id="IPR006312">
    <property type="entry name" value="TatA/E"/>
</dbReference>
<dbReference type="NCBIfam" id="TIGR01411">
    <property type="entry name" value="tatAE"/>
    <property type="match status" value="1"/>
</dbReference>
<reference evidence="11" key="1">
    <citation type="submission" date="2016-11" db="EMBL/GenBank/DDBJ databases">
        <authorList>
            <person name="Varghese N."/>
            <person name="Submissions S."/>
        </authorList>
    </citation>
    <scope>NUCLEOTIDE SEQUENCE [LARGE SCALE GENOMIC DNA]</scope>
    <source>
        <strain evidence="11">USBA-503</strain>
    </source>
</reference>
<name>A0A1M6SB82_9BACL</name>
<organism evidence="10 11">
    <name type="scientific">Alicyclobacillus tolerans</name>
    <dbReference type="NCBI Taxonomy" id="90970"/>
    <lineage>
        <taxon>Bacteria</taxon>
        <taxon>Bacillati</taxon>
        <taxon>Bacillota</taxon>
        <taxon>Bacilli</taxon>
        <taxon>Bacillales</taxon>
        <taxon>Alicyclobacillaceae</taxon>
        <taxon>Alicyclobacillus</taxon>
    </lineage>
</organism>
<keyword evidence="7 9" id="KW-0811">Translocation</keyword>
<feature type="transmembrane region" description="Helical" evidence="9">
    <location>
        <begin position="6"/>
        <end position="23"/>
    </location>
</feature>
<accession>A0A1M6SB82</accession>
<dbReference type="NCBIfam" id="NF011430">
    <property type="entry name" value="PRK14861.1"/>
    <property type="match status" value="1"/>
</dbReference>
<evidence type="ECO:0000256" key="7">
    <source>
        <dbReference type="ARBA" id="ARBA00023010"/>
    </source>
</evidence>
<dbReference type="PRINTS" id="PR01506">
    <property type="entry name" value="TATBPROTEIN"/>
</dbReference>
<dbReference type="HAMAP" id="MF_00236">
    <property type="entry name" value="TatA_E"/>
    <property type="match status" value="1"/>
</dbReference>
<comment type="function">
    <text evidence="9">Part of the twin-arginine translocation (Tat) system that transports large folded proteins containing a characteristic twin-arginine motif in their signal peptide across membranes. TatA could form the protein-conducting channel of the Tat system.</text>
</comment>
<dbReference type="GO" id="GO:0008320">
    <property type="term" value="F:protein transmembrane transporter activity"/>
    <property type="evidence" value="ECO:0007669"/>
    <property type="project" value="UniProtKB-UniRule"/>
</dbReference>
<evidence type="ECO:0000256" key="2">
    <source>
        <dbReference type="ARBA" id="ARBA00022448"/>
    </source>
</evidence>
<keyword evidence="6 9" id="KW-1133">Transmembrane helix</keyword>
<dbReference type="Pfam" id="PF02416">
    <property type="entry name" value="TatA_B_E"/>
    <property type="match status" value="1"/>
</dbReference>
<evidence type="ECO:0000313" key="11">
    <source>
        <dbReference type="Proteomes" id="UP000184016"/>
    </source>
</evidence>
<keyword evidence="3 9" id="KW-1003">Cell membrane</keyword>
<keyword evidence="2 9" id="KW-0813">Transport</keyword>
<dbReference type="InterPro" id="IPR003369">
    <property type="entry name" value="TatA/B/E"/>
</dbReference>
<dbReference type="GO" id="GO:0043953">
    <property type="term" value="P:protein transport by the Tat complex"/>
    <property type="evidence" value="ECO:0007669"/>
    <property type="project" value="UniProtKB-UniRule"/>
</dbReference>
<evidence type="ECO:0000256" key="6">
    <source>
        <dbReference type="ARBA" id="ARBA00022989"/>
    </source>
</evidence>
<comment type="subunit">
    <text evidence="9">Forms a complex with TatC.</text>
</comment>
<comment type="similarity">
    <text evidence="9">Belongs to the TatA/E family.</text>
</comment>
<evidence type="ECO:0000256" key="5">
    <source>
        <dbReference type="ARBA" id="ARBA00022927"/>
    </source>
</evidence>
<keyword evidence="8 9" id="KW-0472">Membrane</keyword>
<keyword evidence="11" id="KW-1185">Reference proteome</keyword>
<evidence type="ECO:0000256" key="3">
    <source>
        <dbReference type="ARBA" id="ARBA00022475"/>
    </source>
</evidence>
<dbReference type="EMBL" id="FRAF01000013">
    <property type="protein sequence ID" value="SHK42014.1"/>
    <property type="molecule type" value="Genomic_DNA"/>
</dbReference>
<proteinExistence type="inferred from homology"/>
<evidence type="ECO:0000256" key="1">
    <source>
        <dbReference type="ARBA" id="ARBA00004162"/>
    </source>
</evidence>
<sequence>MLSNIGVPGLILIILFALIVFGPKRLPELGRSMGKTLKEFKSATKGLTGDEETVEVSATTAAATVKPTEDMGENIIHTESKVSNE</sequence>
<keyword evidence="4 9" id="KW-0812">Transmembrane</keyword>
<comment type="subcellular location">
    <subcellularLocation>
        <location evidence="1 9">Cell membrane</location>
        <topology evidence="1 9">Single-pass membrane protein</topology>
    </subcellularLocation>
</comment>
<dbReference type="Proteomes" id="UP000184016">
    <property type="component" value="Unassembled WGS sequence"/>
</dbReference>
<dbReference type="PANTHER" id="PTHR42982:SF1">
    <property type="entry name" value="SEC-INDEPENDENT PROTEIN TRANSLOCASE PROTEIN TATA"/>
    <property type="match status" value="1"/>
</dbReference>
<dbReference type="PANTHER" id="PTHR42982">
    <property type="entry name" value="SEC-INDEPENDENT PROTEIN TRANSLOCASE PROTEIN TATA"/>
    <property type="match status" value="1"/>
</dbReference>
<keyword evidence="5 9" id="KW-0653">Protein transport</keyword>
<evidence type="ECO:0000256" key="9">
    <source>
        <dbReference type="HAMAP-Rule" id="MF_00236"/>
    </source>
</evidence>
<evidence type="ECO:0000313" key="10">
    <source>
        <dbReference type="EMBL" id="SHK42014.1"/>
    </source>
</evidence>
<dbReference type="STRING" id="1830138.SAMN05443507_11387"/>
<protein>
    <recommendedName>
        <fullName evidence="9">Sec-independent protein translocase protein TatA</fullName>
    </recommendedName>
</protein>
<dbReference type="GO" id="GO:0033281">
    <property type="term" value="C:TAT protein transport complex"/>
    <property type="evidence" value="ECO:0007669"/>
    <property type="project" value="UniProtKB-UniRule"/>
</dbReference>
<dbReference type="RefSeq" id="WP_072874234.1">
    <property type="nucleotide sequence ID" value="NZ_FRAF01000013.1"/>
</dbReference>